<feature type="region of interest" description="Disordered" evidence="12">
    <location>
        <begin position="688"/>
        <end position="718"/>
    </location>
</feature>
<sequence>MFKQSLNQSLSQAKDQTYSACDSAETYASSMASLPHYLAKSTNVLAAKTMNEVNHAFVEGLQLIVTGSESLIVFAIEMTIGTYTCVLTTAVDGISHIALNATENVIELANNTMVSIADDIQDGLDDVTSIVNKVLSAVDKTTDAIENLFGGSSDSSDAVDEKVHTVNLTIDSLKNWSISPSIISDIDAIGNKVPDFSTVENYTKSLINKPFEKLRTEIAEKLNETFSADEMFIPEKKQLNFCRSSNDIEQFYAKSGDALHKASIIMMIVLIVGMVVFIGIEAYSVIRQWKRLEDAAGSIQNVSQSRTNGEYKQQYTIEVVESLHNRYANAIGTFLGKLVGSTNHVVKNNTRWVFSYMTSSTALSLLLLGLAGVTAVVLQFILLKVISNVDTQDLENMFTNSAKAVTNNISKDIDLWVNDTNDYIMLQQDTINDDLFGWVNTSTTAINTTVTDFVDEMNDKIEDIFGDTILYDIVQGVVGCVVTRKLENVQKAITWISDNAHVTFPTIDRDNITRTITEDSDDGGELSDKIDEQVKKLQDKFKTVRDKIVQQYKRSLMIELWIALALIFTWLFLLILALAILLINEKLLVKKLNNEKTPIIDDDIPLTPVMTSEKKHIYDTPESNITNASTCKADSSGGSTESHLCIIPKTEVNDTPQSNHFTGSGMIDQTLSQLMHEIRQKNRFENGEDKIDWNKPQPSHTEQQLQQHLPPTPLPPAHMSPPKGMNINQTISPHVPSMTNQMIPTTHSPHYNNQPYRNSGNPLEIPMNRYGYVPDTATTVNPSLPSALGLGLGLGLGVGSGSGPGPGMGLGAPFGGYMEENNDDRWYGMTPSEYEVLFANELAEIEKEKERQMKMTSGSVTSEYLQNSNSTRDQLDDLESVGYSSFNDSTYATARRWNT</sequence>
<evidence type="ECO:0000256" key="9">
    <source>
        <dbReference type="ARBA" id="ARBA00023136"/>
    </source>
</evidence>
<protein>
    <recommendedName>
        <fullName evidence="4 11">Plasma membrane fusion protein PRM1</fullName>
    </recommendedName>
</protein>
<comment type="function">
    <text evidence="1 11">Involved in cell fusion during mating by stabilizing the plasma membrane fusion event.</text>
</comment>
<dbReference type="InterPro" id="IPR026777">
    <property type="entry name" value="PRM1"/>
</dbReference>
<feature type="transmembrane region" description="Helical" evidence="11">
    <location>
        <begin position="560"/>
        <end position="583"/>
    </location>
</feature>
<dbReference type="PANTHER" id="PTHR31030:SF1">
    <property type="entry name" value="PLASMA MEMBRANE FUSION PROTEIN PRM1"/>
    <property type="match status" value="1"/>
</dbReference>
<evidence type="ECO:0000256" key="3">
    <source>
        <dbReference type="ARBA" id="ARBA00010780"/>
    </source>
</evidence>
<evidence type="ECO:0000256" key="10">
    <source>
        <dbReference type="ARBA" id="ARBA00023180"/>
    </source>
</evidence>
<evidence type="ECO:0000256" key="12">
    <source>
        <dbReference type="SAM" id="MobiDB-lite"/>
    </source>
</evidence>
<evidence type="ECO:0000256" key="4">
    <source>
        <dbReference type="ARBA" id="ARBA00017621"/>
    </source>
</evidence>
<evidence type="ECO:0000256" key="2">
    <source>
        <dbReference type="ARBA" id="ARBA00004651"/>
    </source>
</evidence>
<evidence type="ECO:0000256" key="5">
    <source>
        <dbReference type="ARBA" id="ARBA00022475"/>
    </source>
</evidence>
<reference evidence="13" key="1">
    <citation type="submission" date="2023-04" db="EMBL/GenBank/DDBJ databases">
        <title>Ambrosiozyma monospora NBRC 1965.</title>
        <authorList>
            <person name="Ichikawa N."/>
            <person name="Sato H."/>
            <person name="Tonouchi N."/>
        </authorList>
    </citation>
    <scope>NUCLEOTIDE SEQUENCE</scope>
    <source>
        <strain evidence="13">NBRC 1965</strain>
    </source>
</reference>
<comment type="subcellular location">
    <subcellularLocation>
        <location evidence="2 11">Cell membrane</location>
        <topology evidence="2 11">Multi-pass membrane protein</topology>
    </subcellularLocation>
</comment>
<name>A0A9W6YZ93_AMBMO</name>
<comment type="caution">
    <text evidence="11">Lacks conserved residue(s) required for the propagation of feature annotation.</text>
</comment>
<comment type="caution">
    <text evidence="13">The sequence shown here is derived from an EMBL/GenBank/DDBJ whole genome shotgun (WGS) entry which is preliminary data.</text>
</comment>
<evidence type="ECO:0000313" key="14">
    <source>
        <dbReference type="Proteomes" id="UP001165063"/>
    </source>
</evidence>
<proteinExistence type="inferred from homology"/>
<keyword evidence="6 11" id="KW-0812">Transmembrane</keyword>
<evidence type="ECO:0000313" key="13">
    <source>
        <dbReference type="EMBL" id="GMG34404.1"/>
    </source>
</evidence>
<evidence type="ECO:0000256" key="7">
    <source>
        <dbReference type="ARBA" id="ARBA00022971"/>
    </source>
</evidence>
<feature type="region of interest" description="Disordered" evidence="12">
    <location>
        <begin position="851"/>
        <end position="873"/>
    </location>
</feature>
<comment type="similarity">
    <text evidence="3 11">Belongs to the PRM1 family.</text>
</comment>
<evidence type="ECO:0000256" key="6">
    <source>
        <dbReference type="ARBA" id="ARBA00022692"/>
    </source>
</evidence>
<gene>
    <name evidence="13" type="ORF">Amon01_000440700</name>
</gene>
<dbReference type="GO" id="GO:0005886">
    <property type="term" value="C:plasma membrane"/>
    <property type="evidence" value="ECO:0007669"/>
    <property type="project" value="UniProtKB-SubCell"/>
</dbReference>
<dbReference type="Proteomes" id="UP001165063">
    <property type="component" value="Unassembled WGS sequence"/>
</dbReference>
<keyword evidence="14" id="KW-1185">Reference proteome</keyword>
<dbReference type="GO" id="GO:0043332">
    <property type="term" value="C:mating projection tip"/>
    <property type="evidence" value="ECO:0007669"/>
    <property type="project" value="UniProtKB-UniRule"/>
</dbReference>
<feature type="compositionally biased region" description="Polar residues" evidence="12">
    <location>
        <begin position="854"/>
        <end position="872"/>
    </location>
</feature>
<organism evidence="13 14">
    <name type="scientific">Ambrosiozyma monospora</name>
    <name type="common">Yeast</name>
    <name type="synonym">Endomycopsis monosporus</name>
    <dbReference type="NCBI Taxonomy" id="43982"/>
    <lineage>
        <taxon>Eukaryota</taxon>
        <taxon>Fungi</taxon>
        <taxon>Dikarya</taxon>
        <taxon>Ascomycota</taxon>
        <taxon>Saccharomycotina</taxon>
        <taxon>Pichiomycetes</taxon>
        <taxon>Pichiales</taxon>
        <taxon>Pichiaceae</taxon>
        <taxon>Ambrosiozyma</taxon>
    </lineage>
</organism>
<dbReference type="GO" id="GO:0032220">
    <property type="term" value="P:plasma membrane fusion involved in cytogamy"/>
    <property type="evidence" value="ECO:0007669"/>
    <property type="project" value="TreeGrafter"/>
</dbReference>
<keyword evidence="8 11" id="KW-1133">Transmembrane helix</keyword>
<evidence type="ECO:0000256" key="8">
    <source>
        <dbReference type="ARBA" id="ARBA00022989"/>
    </source>
</evidence>
<dbReference type="OrthoDB" id="5356111at2759"/>
<keyword evidence="10" id="KW-0325">Glycoprotein</keyword>
<dbReference type="PANTHER" id="PTHR31030">
    <property type="entry name" value="PLASMA MEMBRANE FUSION PROTEIN PRM1"/>
    <property type="match status" value="1"/>
</dbReference>
<accession>A0A9W6YZ93</accession>
<keyword evidence="9 11" id="KW-0472">Membrane</keyword>
<evidence type="ECO:0000256" key="11">
    <source>
        <dbReference type="RuleBase" id="RU366035"/>
    </source>
</evidence>
<evidence type="ECO:0000256" key="1">
    <source>
        <dbReference type="ARBA" id="ARBA00002512"/>
    </source>
</evidence>
<dbReference type="AlphaFoldDB" id="A0A9W6YZ93"/>
<feature type="transmembrane region" description="Helical" evidence="11">
    <location>
        <begin position="362"/>
        <end position="383"/>
    </location>
</feature>
<keyword evidence="7 11" id="KW-0184">Conjugation</keyword>
<dbReference type="EMBL" id="BSXU01002113">
    <property type="protein sequence ID" value="GMG34404.1"/>
    <property type="molecule type" value="Genomic_DNA"/>
</dbReference>
<keyword evidence="5 11" id="KW-1003">Cell membrane</keyword>
<feature type="transmembrane region" description="Helical" evidence="11">
    <location>
        <begin position="264"/>
        <end position="286"/>
    </location>
</feature>